<keyword evidence="2" id="KW-1185">Reference proteome</keyword>
<comment type="caution">
    <text evidence="1">The sequence shown here is derived from an EMBL/GenBank/DDBJ whole genome shotgun (WGS) entry which is preliminary data.</text>
</comment>
<accession>A0ABT1AJL7</accession>
<dbReference type="EMBL" id="JAMXHT010000004">
    <property type="protein sequence ID" value="MCO5398573.1"/>
    <property type="molecule type" value="Genomic_DNA"/>
</dbReference>
<sequence>MKVFWSWQSDTPAAVNKNFVKVALEKALSQVSEELGLTEADRPEIDHDTKDAPGLVAIVDTIFEKIQQADVFVGDVTFVGKTDGGKLLPNANVMIELGHALTSIGHERIILVANNAAGGKPEDLPFDLRHRRGPITYTLKQGATQAKYDATLDKLTEALVVALKTNLGAAIEEHDAGLQFSRHPSRPDDRSTWLQAGVSVEHQDSTSASGHRKWTVREEPRSYMRLVPASWVSKPSRAEVVAGSGNLFALGPWRSGDFGANQYGVVKVGLRSASDTSEAVGVTQWFNETGELWGFNGAATICKGSRIYLCLDSIAREWSKFMRDALAFYKNFGVVGPIRVEAGVVGLDGVYWPEETWGAALALEGQVFVDRVCRAWTEGEQLTFLADVYNRLHDAFGKPHVSPERVPRDR</sequence>
<reference evidence="1" key="1">
    <citation type="submission" date="2022-06" db="EMBL/GenBank/DDBJ databases">
        <authorList>
            <person name="Lu C.-H."/>
        </authorList>
    </citation>
    <scope>NUCLEOTIDE SEQUENCE</scope>
    <source>
        <strain evidence="1">21MJYT02-11</strain>
    </source>
</reference>
<evidence type="ECO:0000313" key="1">
    <source>
        <dbReference type="EMBL" id="MCO5398573.1"/>
    </source>
</evidence>
<dbReference type="RefSeq" id="WP_252679861.1">
    <property type="nucleotide sequence ID" value="NZ_JAMXHT010000004.1"/>
</dbReference>
<name>A0ABT1AJL7_9RALS</name>
<evidence type="ECO:0000313" key="2">
    <source>
        <dbReference type="Proteomes" id="UP001162811"/>
    </source>
</evidence>
<dbReference type="Proteomes" id="UP001162811">
    <property type="component" value="Unassembled WGS sequence"/>
</dbReference>
<evidence type="ECO:0008006" key="3">
    <source>
        <dbReference type="Google" id="ProtNLM"/>
    </source>
</evidence>
<organism evidence="1 2">
    <name type="scientific">Ralstonia soli</name>
    <dbReference type="NCBI Taxonomy" id="2953896"/>
    <lineage>
        <taxon>Bacteria</taxon>
        <taxon>Pseudomonadati</taxon>
        <taxon>Pseudomonadota</taxon>
        <taxon>Betaproteobacteria</taxon>
        <taxon>Burkholderiales</taxon>
        <taxon>Burkholderiaceae</taxon>
        <taxon>Ralstonia</taxon>
    </lineage>
</organism>
<reference evidence="1" key="2">
    <citation type="journal article" date="2023" name="Front. Microbiol.">
        <title>Ralstonia chuxiongensis sp. nov., Ralstonia mojiangensis sp. nov., and Ralstonia soli sp. nov., isolated from tobacco fields, are three novel species in the family Burkholderiaceae.</title>
        <authorList>
            <person name="Lu C.H."/>
            <person name="Zhang Y.Y."/>
            <person name="Jiang N."/>
            <person name="Chen W."/>
            <person name="Shao X."/>
            <person name="Zhao Z.M."/>
            <person name="Lu W.L."/>
            <person name="Hu X."/>
            <person name="Xi Y.X."/>
            <person name="Zou S.Y."/>
            <person name="Wei Q.J."/>
            <person name="Lin Z.L."/>
            <person name="Gong L."/>
            <person name="Gai X.T."/>
            <person name="Zhang L.Q."/>
            <person name="Li J.Y."/>
            <person name="Jin Y."/>
            <person name="Xia Z.Y."/>
        </authorList>
    </citation>
    <scope>NUCLEOTIDE SEQUENCE</scope>
    <source>
        <strain evidence="1">21MJYT02-11</strain>
    </source>
</reference>
<gene>
    <name evidence="1" type="ORF">NG900_10250</name>
</gene>
<protein>
    <recommendedName>
        <fullName evidence="3">CD-NTase-associated protein 12/Pycsar effector protein TIR domain-containing protein</fullName>
    </recommendedName>
</protein>
<proteinExistence type="predicted"/>